<dbReference type="PANTHER" id="PTHR21064:SF5">
    <property type="entry name" value="SLR1880 PROTEIN"/>
    <property type="match status" value="1"/>
</dbReference>
<sequence>MLPSILHAYGLNAAQCKITPFGSGLINRTWKVEAPGGRDYILQQINQDVFQQPDNIAVNISSLAAYLRQHAPGYLFPEPVASLDGAGIVRDITGYFRLLPFIGPSKAYDVVTSPAMAYEAARQFGRFTRLLEGFPYQQLRTTLAGFHDLSLRYTQFQSVLREGDLSRIAAAHDSIALVQQFRDIETTYRHIRQDPQFKLRVTHHDTKISNVLFDEEGQGLCVIDLDTVMPGYFISDLGDMLRTYLSPVTEEEEDFSKINIRDAYFSAIIAGYLSEMKDSLTAAELQHLVYAGKFMIYMQALRFLTDHLNNDRYYGARYGGHNLVRANNQLVLLQQLTAKEDAFKEIIQQALKTPLRK</sequence>
<name>A0A1C3ZLZ5_9BACT</name>
<accession>A0A1C3ZLZ5</accession>
<dbReference type="STRING" id="1335309.GA0116948_101458"/>
<protein>
    <submittedName>
        <fullName evidence="2">Ser/Thr protein kinase RdoA involved in Cpx stress response, MazF antagonist</fullName>
    </submittedName>
</protein>
<dbReference type="GO" id="GO:0016301">
    <property type="term" value="F:kinase activity"/>
    <property type="evidence" value="ECO:0007669"/>
    <property type="project" value="UniProtKB-KW"/>
</dbReference>
<proteinExistence type="predicted"/>
<dbReference type="AlphaFoldDB" id="A0A1C3ZLZ5"/>
<organism evidence="2 3">
    <name type="scientific">Chitinophaga costaii</name>
    <dbReference type="NCBI Taxonomy" id="1335309"/>
    <lineage>
        <taxon>Bacteria</taxon>
        <taxon>Pseudomonadati</taxon>
        <taxon>Bacteroidota</taxon>
        <taxon>Chitinophagia</taxon>
        <taxon>Chitinophagales</taxon>
        <taxon>Chitinophagaceae</taxon>
        <taxon>Chitinophaga</taxon>
    </lineage>
</organism>
<feature type="domain" description="Aminoglycoside phosphotransferase" evidence="1">
    <location>
        <begin position="17"/>
        <end position="245"/>
    </location>
</feature>
<keyword evidence="2" id="KW-0808">Transferase</keyword>
<dbReference type="SUPFAM" id="SSF56112">
    <property type="entry name" value="Protein kinase-like (PK-like)"/>
    <property type="match status" value="1"/>
</dbReference>
<dbReference type="PANTHER" id="PTHR21064">
    <property type="entry name" value="AMINOGLYCOSIDE PHOSPHOTRANSFERASE DOMAIN-CONTAINING PROTEIN-RELATED"/>
    <property type="match status" value="1"/>
</dbReference>
<dbReference type="Proteomes" id="UP000242818">
    <property type="component" value="Unassembled WGS sequence"/>
</dbReference>
<dbReference type="RefSeq" id="WP_089708573.1">
    <property type="nucleotide sequence ID" value="NZ_FMAR01000001.1"/>
</dbReference>
<dbReference type="EMBL" id="FMAR01000001">
    <property type="protein sequence ID" value="SCB83331.1"/>
    <property type="molecule type" value="Genomic_DNA"/>
</dbReference>
<keyword evidence="2" id="KW-0418">Kinase</keyword>
<dbReference type="InterPro" id="IPR050249">
    <property type="entry name" value="Pseudomonas-type_ThrB"/>
</dbReference>
<gene>
    <name evidence="2" type="ORF">GA0116948_101458</name>
</gene>
<evidence type="ECO:0000259" key="1">
    <source>
        <dbReference type="Pfam" id="PF01636"/>
    </source>
</evidence>
<dbReference type="InterPro" id="IPR011009">
    <property type="entry name" value="Kinase-like_dom_sf"/>
</dbReference>
<dbReference type="OrthoDB" id="526037at2"/>
<evidence type="ECO:0000313" key="3">
    <source>
        <dbReference type="Proteomes" id="UP000242818"/>
    </source>
</evidence>
<dbReference type="Pfam" id="PF01636">
    <property type="entry name" value="APH"/>
    <property type="match status" value="1"/>
</dbReference>
<keyword evidence="3" id="KW-1185">Reference proteome</keyword>
<dbReference type="InterPro" id="IPR002575">
    <property type="entry name" value="Aminoglycoside_PTrfase"/>
</dbReference>
<evidence type="ECO:0000313" key="2">
    <source>
        <dbReference type="EMBL" id="SCB83331.1"/>
    </source>
</evidence>
<reference evidence="2 3" key="1">
    <citation type="submission" date="2016-08" db="EMBL/GenBank/DDBJ databases">
        <authorList>
            <person name="Seilhamer J.J."/>
        </authorList>
    </citation>
    <scope>NUCLEOTIDE SEQUENCE [LARGE SCALE GENOMIC DNA]</scope>
    <source>
        <strain evidence="2 3">A37T2</strain>
    </source>
</reference>
<dbReference type="Gene3D" id="3.90.1200.10">
    <property type="match status" value="1"/>
</dbReference>